<dbReference type="OMA" id="SEWITTH"/>
<dbReference type="SUPFAM" id="SSF53756">
    <property type="entry name" value="UDP-Glycosyltransferase/glycogen phosphorylase"/>
    <property type="match status" value="1"/>
</dbReference>
<dbReference type="EMBL" id="CAFZ01000198">
    <property type="protein sequence ID" value="CCA73033.1"/>
    <property type="molecule type" value="Genomic_DNA"/>
</dbReference>
<name>G4TNZ0_SERID</name>
<evidence type="ECO:0000256" key="2">
    <source>
        <dbReference type="SAM" id="MobiDB-lite"/>
    </source>
</evidence>
<comment type="caution">
    <text evidence="5">The sequence shown here is derived from an EMBL/GenBank/DDBJ whole genome shotgun (WGS) entry which is preliminary data.</text>
</comment>
<evidence type="ECO:0000313" key="5">
    <source>
        <dbReference type="EMBL" id="CCA73033.1"/>
    </source>
</evidence>
<dbReference type="STRING" id="1109443.G4TNZ0"/>
<dbReference type="FunFam" id="3.40.50.2000:FF:000009">
    <property type="entry name" value="Sterol 3-beta-glucosyltransferase UGT80A2"/>
    <property type="match status" value="1"/>
</dbReference>
<gene>
    <name evidence="5" type="ORF">PIIN_06988</name>
</gene>
<dbReference type="PANTHER" id="PTHR48050">
    <property type="entry name" value="STEROL 3-BETA-GLUCOSYLTRANSFERASE"/>
    <property type="match status" value="1"/>
</dbReference>
<dbReference type="InterPro" id="IPR004276">
    <property type="entry name" value="GlycoTrans_28_N"/>
</dbReference>
<keyword evidence="1 5" id="KW-0808">Transferase</keyword>
<dbReference type="Pfam" id="PF06722">
    <property type="entry name" value="EryCIII-like_C"/>
    <property type="match status" value="1"/>
</dbReference>
<dbReference type="GO" id="GO:0016906">
    <property type="term" value="F:sterol 3-beta-glucosyltransferase activity"/>
    <property type="evidence" value="ECO:0007669"/>
    <property type="project" value="UniProtKB-ARBA"/>
</dbReference>
<protein>
    <submittedName>
        <fullName evidence="5">Related to sterol glucosyltransferase</fullName>
    </submittedName>
</protein>
<evidence type="ECO:0000313" key="6">
    <source>
        <dbReference type="Proteomes" id="UP000007148"/>
    </source>
</evidence>
<sequence>MIIEKNQSGNVPVDDPPPYTEHMNASDEELAGVIAADQDLTAYKAHGKGLDSKATIAQDGRINVTMNVKKALPGTLPTNYANEIREFAVDPVLLSTSSSDDAEDLGLREGGRVPRLSVVVMIVGSRGDVQPFLALGQELLRHGHRVRIATHGTFREFIKEAGLEFYNIGGDPHELMSYMVRNPGLMPGWTSLTNGDIPRKQRMLSEILNGCWDACSQPDIDGKPFIADAIISNPPAFAHVHCAEALGIPLQLSFTMPWCPTAAFPHPLVNISQSNAEPGLTNYLSYGLAEMMTWQGLGGVINEFRTSKLGLSALNVRSGPGLVDRLKIPWTYCFSPLLVPRPIDWQNHIDVVGFYFLNLASSYSPSTTLATFLASGPPPIYIGFGSVVVEDPEKVTQVIFEATRLAGVRALISAGWGGLGNTQVPPHVFILGNVPHDWLFTKVFAVCHHGGAGTTAIGLQLGKPTIIVPFFGDQPFWGNMVWKSGAGPKPIKPEKLGVERLKAAIEFCMTSAARDGARRLGEQIRAQNGVRNGVRSFHQHLPLLNMRCDLVPEELAVWWDPQHCLKLSALAAQVLNEEKLLNIHKLEIHRSKEYDTGLKSKTPFTGGVVEALLEPKKGLINTTVAIPRSIMHILESFTDEFAHFPALYGSAIREPGRPRDWKSGFKEGGKAFFFGLSDGITGLWTEPVEGYKSGGWKGALVGNMRSYANLAMRPTAGAFSLITYPVRGALMSLQRRDTATERHIRQLRVDQGRDASLQTPKSPRKPHFPPPVPPKDNIPAASTKSPTGEKSGAPHERVPGYDETLMPDNQTLYTDVDEGGLEGEEDMAESKKVKKDKKHSVGIVQREAHFERHLRSLHTVPLDTPGLRDEATRTVIIQAFRVAIKSENVKKRKKAMSKRVQWVITKGGAGTIADVTSQEAQYFAGGQITTAVLTTNANVGRTATGNSTDLDSPSMAAPSFEPHAPRAGPSRLVKPPPAPRAGPSRLVKPPPLPPRQSTSSTTASAQEWTREDEELFIKQLEDAKLRSLSGDVSGTAHADGVGRDDASKRDYEAQLLHATLEWSEAPHIPSSPGFHSPQQSSSSTSTSTPL</sequence>
<evidence type="ECO:0000256" key="1">
    <source>
        <dbReference type="ARBA" id="ARBA00022679"/>
    </source>
</evidence>
<dbReference type="Gene3D" id="3.40.50.2000">
    <property type="entry name" value="Glycogen Phosphorylase B"/>
    <property type="match status" value="2"/>
</dbReference>
<dbReference type="Proteomes" id="UP000007148">
    <property type="component" value="Unassembled WGS sequence"/>
</dbReference>
<dbReference type="InParanoid" id="G4TNZ0"/>
<feature type="compositionally biased region" description="Basic and acidic residues" evidence="2">
    <location>
        <begin position="1040"/>
        <end position="1052"/>
    </location>
</feature>
<feature type="region of interest" description="Disordered" evidence="2">
    <location>
        <begin position="1027"/>
        <end position="1090"/>
    </location>
</feature>
<feature type="region of interest" description="Disordered" evidence="2">
    <location>
        <begin position="1"/>
        <end position="23"/>
    </location>
</feature>
<proteinExistence type="predicted"/>
<feature type="domain" description="Erythromycin biosynthesis protein CIII-like C-terminal" evidence="4">
    <location>
        <begin position="422"/>
        <end position="526"/>
    </location>
</feature>
<reference evidence="5 6" key="1">
    <citation type="journal article" date="2011" name="PLoS Pathog.">
        <title>Endophytic Life Strategies Decoded by Genome and Transcriptome Analyses of the Mutualistic Root Symbiont Piriformospora indica.</title>
        <authorList>
            <person name="Zuccaro A."/>
            <person name="Lahrmann U."/>
            <person name="Guldener U."/>
            <person name="Langen G."/>
            <person name="Pfiffi S."/>
            <person name="Biedenkopf D."/>
            <person name="Wong P."/>
            <person name="Samans B."/>
            <person name="Grimm C."/>
            <person name="Basiewicz M."/>
            <person name="Murat C."/>
            <person name="Martin F."/>
            <person name="Kogel K.H."/>
        </authorList>
    </citation>
    <scope>NUCLEOTIDE SEQUENCE [LARGE SCALE GENOMIC DNA]</scope>
    <source>
        <strain evidence="5 6">DSM 11827</strain>
    </source>
</reference>
<organism evidence="5 6">
    <name type="scientific">Serendipita indica (strain DSM 11827)</name>
    <name type="common">Root endophyte fungus</name>
    <name type="synonym">Piriformospora indica</name>
    <dbReference type="NCBI Taxonomy" id="1109443"/>
    <lineage>
        <taxon>Eukaryota</taxon>
        <taxon>Fungi</taxon>
        <taxon>Dikarya</taxon>
        <taxon>Basidiomycota</taxon>
        <taxon>Agaricomycotina</taxon>
        <taxon>Agaricomycetes</taxon>
        <taxon>Sebacinales</taxon>
        <taxon>Serendipitaceae</taxon>
        <taxon>Serendipita</taxon>
    </lineage>
</organism>
<dbReference type="GO" id="GO:0005975">
    <property type="term" value="P:carbohydrate metabolic process"/>
    <property type="evidence" value="ECO:0007669"/>
    <property type="project" value="InterPro"/>
</dbReference>
<dbReference type="InterPro" id="IPR050426">
    <property type="entry name" value="Glycosyltransferase_28"/>
</dbReference>
<evidence type="ECO:0000259" key="3">
    <source>
        <dbReference type="Pfam" id="PF03033"/>
    </source>
</evidence>
<dbReference type="CDD" id="cd03784">
    <property type="entry name" value="GT1_Gtf-like"/>
    <property type="match status" value="1"/>
</dbReference>
<dbReference type="OrthoDB" id="5835829at2759"/>
<dbReference type="InterPro" id="IPR010610">
    <property type="entry name" value="EryCIII-like_C"/>
</dbReference>
<dbReference type="HOGENOM" id="CLU_000537_3_0_1"/>
<evidence type="ECO:0000259" key="4">
    <source>
        <dbReference type="Pfam" id="PF06722"/>
    </source>
</evidence>
<feature type="domain" description="Glycosyltransferase family 28 N-terminal" evidence="3">
    <location>
        <begin position="118"/>
        <end position="265"/>
    </location>
</feature>
<feature type="region of interest" description="Disordered" evidence="2">
    <location>
        <begin position="943"/>
        <end position="1010"/>
    </location>
</feature>
<dbReference type="AlphaFoldDB" id="G4TNZ0"/>
<dbReference type="Pfam" id="PF03033">
    <property type="entry name" value="Glyco_transf_28"/>
    <property type="match status" value="1"/>
</dbReference>
<feature type="compositionally biased region" description="Polar residues" evidence="2">
    <location>
        <begin position="1"/>
        <end position="10"/>
    </location>
</feature>
<feature type="region of interest" description="Disordered" evidence="2">
    <location>
        <begin position="746"/>
        <end position="808"/>
    </location>
</feature>
<feature type="compositionally biased region" description="Low complexity" evidence="2">
    <location>
        <begin position="1070"/>
        <end position="1090"/>
    </location>
</feature>
<keyword evidence="6" id="KW-1185">Reference proteome</keyword>
<dbReference type="InterPro" id="IPR002213">
    <property type="entry name" value="UDP_glucos_trans"/>
</dbReference>
<dbReference type="eggNOG" id="KOG1192">
    <property type="taxonomic scope" value="Eukaryota"/>
</dbReference>
<accession>G4TNZ0</accession>
<dbReference type="PANTHER" id="PTHR48050:SF13">
    <property type="entry name" value="STEROL 3-BETA-GLUCOSYLTRANSFERASE UGT80A2"/>
    <property type="match status" value="1"/>
</dbReference>